<gene>
    <name evidence="1" type="ORF">F5972_08165</name>
</gene>
<evidence type="ECO:0000313" key="2">
    <source>
        <dbReference type="Proteomes" id="UP000327011"/>
    </source>
</evidence>
<dbReference type="Proteomes" id="UP000327011">
    <property type="component" value="Unassembled WGS sequence"/>
</dbReference>
<proteinExistence type="predicted"/>
<evidence type="ECO:0000313" key="1">
    <source>
        <dbReference type="EMBL" id="KAA9379621.1"/>
    </source>
</evidence>
<accession>A0A5J5K4U4</accession>
<name>A0A5J5K4U4_9ACTN</name>
<reference evidence="1 2" key="1">
    <citation type="submission" date="2019-09" db="EMBL/GenBank/DDBJ databases">
        <title>Screening of Novel Bioactive Compounds from Soil-Associated.</title>
        <authorList>
            <person name="Gong X."/>
        </authorList>
    </citation>
    <scope>NUCLEOTIDE SEQUENCE [LARGE SCALE GENOMIC DNA]</scope>
    <source>
        <strain evidence="1 2">Gxj-6</strain>
    </source>
</reference>
<dbReference type="RefSeq" id="WP_150932802.1">
    <property type="nucleotide sequence ID" value="NZ_VYTZ01000003.1"/>
</dbReference>
<dbReference type="EMBL" id="VYTZ01000003">
    <property type="protein sequence ID" value="KAA9379621.1"/>
    <property type="molecule type" value="Genomic_DNA"/>
</dbReference>
<protein>
    <submittedName>
        <fullName evidence="1">Uncharacterized protein</fullName>
    </submittedName>
</protein>
<sequence length="1466" mass="151846">MSGCCGPGPVIMSGPQAPRVDVETVLLCDVLPDGTVASTVLVEPVYDTSSGDRVGTRTVDPTTGAAYTVQGTLRDCAAAGEDCDQFIGALCYQEPSAQDPTFTLHKFDDADPSYPGCLVGLDAMDGDLPFIQYNDPITAWEGVYTSNTGTASNVEVSAPELGGFIDWSTFSPPIPSVPNAGIPAPYTGTAVVNGITVTLEIFTASAITTGTQYLRMGGTEHFKLSFSSPVTMKFGTQGFADPAAGNFERFCNVTATGVVTGTGEIRTAYGLRDCKTGETTWRDQVSGDEVDLTQAVVVPCPQQQRDCASPTTPTATIGLCLPDGTPIAVTVVRDCDGVVTSEGWINLQTGAYSAGAPPVGAVACGSSQSVQVSGTFCDVLADGTVAGLVLIEYSYAADGTIASVRLVDATTGGTYTPTGTITTCPAGVEQPEQDIVQLCDVAADGTTTPFIRDYRRDELGAITGHTDYTLAGAPYSPTGTVGVCHAECRNSSTVLVCDVPAATSTDIPTTIVDSNVAAVGQTQFQNHPGPYTSLWAGGTLVYPAGPGPAQQHLTATGQITADVSDCEGASGSLTISVRVRNNGPDAGQSWDGALRLFRGTTALDTDDALTWAPAGWQGTLTVSAPVTAADIASGDIRVALILETYHLGAKSWTADQFDVTLALEGCEVTEATQFLRTVTTDCVTGEVVSTTDTTLDGAPYTVTGEVGQCTPAETPSDCRDCTSTVLCDVAADGTSTTFLRTVCRDCTGAVVSVLDTDLGGTAPYGPSGTVGICQPAESCLNCETVLLCDDGAEAAATITGLASSGTLPNGVGWTARGSGAAFPAKQSNADGSWWGQGTFPNPILTNTTWTFDRPVDVEFSVELHYFNYTDPAQRNAAQLPVGAVPVSLPTGYSYNAATGVLTGDSTLTDCTALTDPHQATSARFRLPKPVTTFSLQYLGARVAACGVFDMWRFGSVTVTPPGQFLRRICRDCDGAVTSVTDTALDGVTPYTLIGAAKVCTDPEPEDCCQAVQVCIADTVTETVEFVSNEAQVYDNSVDTVWTWTPNGDTNGPAAAATWYQTYRARFAPNPAAWSVVDTAASRPAGWIAPHPGGLTGTTGTPGEGPTLNGPEPWWARASFSLPAAADPDSIQVQITVLNADQQAIRFRLNNGAWQAMPASATHNGTPYTFGPGTLAGAQPGTNTLYFEVNETLADSPSNGAGVMAHFIVTYAVPSLGQRSWTRMVCCDGSVYYLDENGDRQDELPPSSSLVACGGSPDPLVLCDDNGTFLRHVSYVGDQVITTDTDVNGTAYTPTGAVRSCGAGGGTSDACSKQVIERCGCDDTTGDGIGDVLYTELWAVDPCGTDAPVLLGTYEDGDPSKPYTPASPVECTVEEDAAPTPLSTGVRAVNGTAVQDIAGSFPGLQSVSLTVLAGTVNVTMTDGSAVPIPAGVTMTWSVAKDEDPALAAASFAGASAAAQYLLNYTYR</sequence>
<keyword evidence="2" id="KW-1185">Reference proteome</keyword>
<comment type="caution">
    <text evidence="1">The sequence shown here is derived from an EMBL/GenBank/DDBJ whole genome shotgun (WGS) entry which is preliminary data.</text>
</comment>
<organism evidence="1 2">
    <name type="scientific">Microbispora cellulosiformans</name>
    <dbReference type="NCBI Taxonomy" id="2614688"/>
    <lineage>
        <taxon>Bacteria</taxon>
        <taxon>Bacillati</taxon>
        <taxon>Actinomycetota</taxon>
        <taxon>Actinomycetes</taxon>
        <taxon>Streptosporangiales</taxon>
        <taxon>Streptosporangiaceae</taxon>
        <taxon>Microbispora</taxon>
    </lineage>
</organism>